<protein>
    <submittedName>
        <fullName evidence="1">Uncharacterized protein</fullName>
    </submittedName>
</protein>
<organism evidence="1 2">
    <name type="scientific">Marasmiellus scandens</name>
    <dbReference type="NCBI Taxonomy" id="2682957"/>
    <lineage>
        <taxon>Eukaryota</taxon>
        <taxon>Fungi</taxon>
        <taxon>Dikarya</taxon>
        <taxon>Basidiomycota</taxon>
        <taxon>Agaricomycotina</taxon>
        <taxon>Agaricomycetes</taxon>
        <taxon>Agaricomycetidae</taxon>
        <taxon>Agaricales</taxon>
        <taxon>Marasmiineae</taxon>
        <taxon>Omphalotaceae</taxon>
        <taxon>Marasmiellus</taxon>
    </lineage>
</organism>
<dbReference type="Proteomes" id="UP001498398">
    <property type="component" value="Unassembled WGS sequence"/>
</dbReference>
<evidence type="ECO:0000313" key="2">
    <source>
        <dbReference type="Proteomes" id="UP001498398"/>
    </source>
</evidence>
<proteinExistence type="predicted"/>
<keyword evidence="2" id="KW-1185">Reference proteome</keyword>
<dbReference type="EMBL" id="JBANRG010000038">
    <property type="protein sequence ID" value="KAK7448462.1"/>
    <property type="molecule type" value="Genomic_DNA"/>
</dbReference>
<comment type="caution">
    <text evidence="1">The sequence shown here is derived from an EMBL/GenBank/DDBJ whole genome shotgun (WGS) entry which is preliminary data.</text>
</comment>
<sequence>MTSYHGAQLNPSQSRDINLLTQSTTIPLLYSISWVQKEMEHIDGLVQQVVDQLMDHKAITPGVWDMIDSFMHVLRHRATSKWAPTAHHNDILTKCALVELGWQIGLALLQIPDPRLQQATDILLLIIDHHATGAYPTWLMEMATNRTAFEDPPGCTSVDLKLLQNFILRCFSLTSHALQTAITEHEVRIPFDTLLPKIFTTYRPERSIKTKYAPNCPNPTPDTRTNGLAFYPLGGRQAISAQASVMIGWLKDALQEGHTLGQLAVQYKHGDCSYREVERQLACDLVTTSTVNLVLGVHMPVFGLAIHQDKAGAYICEAKPAPHPRWQSGRHMCACTGMHHTVAEFMHFGDLRELSNYLRFVSFLCAYEEWYSAEVIRYIPPNDDDWIERRAFLAFHTYGPWRNEDAEEIDTLRQSST</sequence>
<gene>
    <name evidence="1" type="ORF">VKT23_013724</name>
</gene>
<evidence type="ECO:0000313" key="1">
    <source>
        <dbReference type="EMBL" id="KAK7448462.1"/>
    </source>
</evidence>
<name>A0ABR1J729_9AGAR</name>
<accession>A0ABR1J729</accession>
<reference evidence="1 2" key="1">
    <citation type="submission" date="2024-01" db="EMBL/GenBank/DDBJ databases">
        <title>A draft genome for the cacao thread blight pathogen Marasmiellus scandens.</title>
        <authorList>
            <person name="Baruah I.K."/>
            <person name="Leung J."/>
            <person name="Bukari Y."/>
            <person name="Amoako-Attah I."/>
            <person name="Meinhardt L.W."/>
            <person name="Bailey B.A."/>
            <person name="Cohen S.P."/>
        </authorList>
    </citation>
    <scope>NUCLEOTIDE SEQUENCE [LARGE SCALE GENOMIC DNA]</scope>
    <source>
        <strain evidence="1 2">GH-19</strain>
    </source>
</reference>